<reference evidence="1" key="1">
    <citation type="journal article" date="2014" name="Int. J. Syst. Evol. Microbiol.">
        <title>Complete genome sequence of Corynebacterium casei LMG S-19264T (=DSM 44701T), isolated from a smear-ripened cheese.</title>
        <authorList>
            <consortium name="US DOE Joint Genome Institute (JGI-PGF)"/>
            <person name="Walter F."/>
            <person name="Albersmeier A."/>
            <person name="Kalinowski J."/>
            <person name="Ruckert C."/>
        </authorList>
    </citation>
    <scope>NUCLEOTIDE SEQUENCE</scope>
    <source>
        <strain evidence="1">CGMCC 1.16067</strain>
    </source>
</reference>
<proteinExistence type="predicted"/>
<keyword evidence="2" id="KW-1185">Reference proteome</keyword>
<accession>A0A917BSE6</accession>
<evidence type="ECO:0000313" key="2">
    <source>
        <dbReference type="Proteomes" id="UP000649179"/>
    </source>
</evidence>
<name>A0A917BSE6_9ACTN</name>
<comment type="caution">
    <text evidence="1">The sequence shown here is derived from an EMBL/GenBank/DDBJ whole genome shotgun (WGS) entry which is preliminary data.</text>
</comment>
<sequence>MCAWCGGLLDPGARSDRRTCSPRCRVALSRDRCARRERDSLATFEDLVREHGTAEERAAYAALVATVPAFRETHGTILASLEPAT</sequence>
<dbReference type="AlphaFoldDB" id="A0A917BSE6"/>
<protein>
    <submittedName>
        <fullName evidence="1">Uncharacterized protein</fullName>
    </submittedName>
</protein>
<reference evidence="1" key="2">
    <citation type="submission" date="2020-09" db="EMBL/GenBank/DDBJ databases">
        <authorList>
            <person name="Sun Q."/>
            <person name="Zhou Y."/>
        </authorList>
    </citation>
    <scope>NUCLEOTIDE SEQUENCE</scope>
    <source>
        <strain evidence="1">CGMCC 1.16067</strain>
    </source>
</reference>
<dbReference type="Proteomes" id="UP000649179">
    <property type="component" value="Unassembled WGS sequence"/>
</dbReference>
<organism evidence="1 2">
    <name type="scientific">Marmoricola endophyticus</name>
    <dbReference type="NCBI Taxonomy" id="2040280"/>
    <lineage>
        <taxon>Bacteria</taxon>
        <taxon>Bacillati</taxon>
        <taxon>Actinomycetota</taxon>
        <taxon>Actinomycetes</taxon>
        <taxon>Propionibacteriales</taxon>
        <taxon>Nocardioidaceae</taxon>
        <taxon>Marmoricola</taxon>
    </lineage>
</organism>
<gene>
    <name evidence="1" type="ORF">GCM10011519_33750</name>
</gene>
<dbReference type="EMBL" id="BMKQ01000002">
    <property type="protein sequence ID" value="GGF57036.1"/>
    <property type="molecule type" value="Genomic_DNA"/>
</dbReference>
<evidence type="ECO:0000313" key="1">
    <source>
        <dbReference type="EMBL" id="GGF57036.1"/>
    </source>
</evidence>